<comment type="similarity">
    <text evidence="1">Belongs to the peptidase S1 family. CLIP subfamily.</text>
</comment>
<accession>A0A182SB39</accession>
<dbReference type="SUPFAM" id="SSF50494">
    <property type="entry name" value="Trypsin-like serine proteases"/>
    <property type="match status" value="3"/>
</dbReference>
<reference evidence="3" key="2">
    <citation type="submission" date="2020-05" db="UniProtKB">
        <authorList>
            <consortium name="EnsemblMetazoa"/>
        </authorList>
    </citation>
    <scope>IDENTIFICATION</scope>
    <source>
        <strain evidence="3">maculatus3</strain>
    </source>
</reference>
<dbReference type="Pfam" id="PF00089">
    <property type="entry name" value="Trypsin"/>
    <property type="match status" value="3"/>
</dbReference>
<dbReference type="PANTHER" id="PTHR24260:SF139">
    <property type="entry name" value="CLIP DOMAIN-CONTAINING SERINE PROTEASE"/>
    <property type="match status" value="1"/>
</dbReference>
<dbReference type="InterPro" id="IPR001254">
    <property type="entry name" value="Trypsin_dom"/>
</dbReference>
<keyword evidence="4" id="KW-1185">Reference proteome</keyword>
<dbReference type="PANTHER" id="PTHR24260">
    <property type="match status" value="1"/>
</dbReference>
<dbReference type="InterPro" id="IPR009003">
    <property type="entry name" value="Peptidase_S1_PA"/>
</dbReference>
<evidence type="ECO:0000256" key="1">
    <source>
        <dbReference type="ARBA" id="ARBA00024195"/>
    </source>
</evidence>
<dbReference type="InterPro" id="IPR051333">
    <property type="entry name" value="CLIP_Serine_Protease"/>
</dbReference>
<feature type="domain" description="Peptidase S1" evidence="2">
    <location>
        <begin position="225"/>
        <end position="479"/>
    </location>
</feature>
<organism evidence="3 4">
    <name type="scientific">Anopheles maculatus</name>
    <dbReference type="NCBI Taxonomy" id="74869"/>
    <lineage>
        <taxon>Eukaryota</taxon>
        <taxon>Metazoa</taxon>
        <taxon>Ecdysozoa</taxon>
        <taxon>Arthropoda</taxon>
        <taxon>Hexapoda</taxon>
        <taxon>Insecta</taxon>
        <taxon>Pterygota</taxon>
        <taxon>Neoptera</taxon>
        <taxon>Endopterygota</taxon>
        <taxon>Diptera</taxon>
        <taxon>Nematocera</taxon>
        <taxon>Culicoidea</taxon>
        <taxon>Culicidae</taxon>
        <taxon>Anophelinae</taxon>
        <taxon>Anopheles</taxon>
        <taxon>Anopheles maculatus group</taxon>
    </lineage>
</organism>
<dbReference type="InterPro" id="IPR043504">
    <property type="entry name" value="Peptidase_S1_PA_chymotrypsin"/>
</dbReference>
<dbReference type="EnsemblMetazoa" id="AMAM003237-RA">
    <property type="protein sequence ID" value="AMAM003237-PA"/>
    <property type="gene ID" value="AMAM003237"/>
</dbReference>
<dbReference type="GO" id="GO:0006508">
    <property type="term" value="P:proteolysis"/>
    <property type="evidence" value="ECO:0007669"/>
    <property type="project" value="InterPro"/>
</dbReference>
<dbReference type="Gene3D" id="2.40.10.10">
    <property type="entry name" value="Trypsin-like serine proteases"/>
    <property type="match status" value="3"/>
</dbReference>
<dbReference type="AlphaFoldDB" id="A0A182SB39"/>
<dbReference type="SMART" id="SM00020">
    <property type="entry name" value="Tryp_SPc"/>
    <property type="match status" value="1"/>
</dbReference>
<dbReference type="PROSITE" id="PS50240">
    <property type="entry name" value="TRYPSIN_DOM"/>
    <property type="match status" value="2"/>
</dbReference>
<reference evidence="4" key="1">
    <citation type="submission" date="2013-09" db="EMBL/GenBank/DDBJ databases">
        <title>The Genome Sequence of Anopheles maculatus species B.</title>
        <authorList>
            <consortium name="The Broad Institute Genomics Platform"/>
            <person name="Neafsey D.E."/>
            <person name="Besansky N."/>
            <person name="Howell P."/>
            <person name="Walton C."/>
            <person name="Young S.K."/>
            <person name="Zeng Q."/>
            <person name="Gargeya S."/>
            <person name="Fitzgerald M."/>
            <person name="Haas B."/>
            <person name="Abouelleil A."/>
            <person name="Allen A.W."/>
            <person name="Alvarado L."/>
            <person name="Arachchi H.M."/>
            <person name="Berlin A.M."/>
            <person name="Chapman S.B."/>
            <person name="Gainer-Dewar J."/>
            <person name="Goldberg J."/>
            <person name="Griggs A."/>
            <person name="Gujja S."/>
            <person name="Hansen M."/>
            <person name="Howarth C."/>
            <person name="Imamovic A."/>
            <person name="Ireland A."/>
            <person name="Larimer J."/>
            <person name="McCowan C."/>
            <person name="Murphy C."/>
            <person name="Pearson M."/>
            <person name="Poon T.W."/>
            <person name="Priest M."/>
            <person name="Roberts A."/>
            <person name="Saif S."/>
            <person name="Shea T."/>
            <person name="Sisk P."/>
            <person name="Sykes S."/>
            <person name="Wortman J."/>
            <person name="Nusbaum C."/>
            <person name="Birren B."/>
        </authorList>
    </citation>
    <scope>NUCLEOTIDE SEQUENCE [LARGE SCALE GENOMIC DNA]</scope>
    <source>
        <strain evidence="4">maculatus3</strain>
    </source>
</reference>
<dbReference type="Proteomes" id="UP000075901">
    <property type="component" value="Unassembled WGS sequence"/>
</dbReference>
<evidence type="ECO:0000313" key="4">
    <source>
        <dbReference type="Proteomes" id="UP000075901"/>
    </source>
</evidence>
<name>A0A182SB39_9DIPT</name>
<evidence type="ECO:0000313" key="3">
    <source>
        <dbReference type="EnsemblMetazoa" id="AMAM003237-PA"/>
    </source>
</evidence>
<feature type="domain" description="Peptidase S1" evidence="2">
    <location>
        <begin position="1"/>
        <end position="183"/>
    </location>
</feature>
<protein>
    <recommendedName>
        <fullName evidence="2">Peptidase S1 domain-containing protein</fullName>
    </recommendedName>
</protein>
<sequence>FDRNGTSVCTQSTQKLRIQRVIIHPKFGTNSSADNIALIEFLNPADISQPNVNPICLPVTAELRANPKTNLNVAFISRVDQSYSNIPVRYLESVECMRQYADRDITLNLEHKRLCAEIANKQDEQNCNALIAGSPLQEMKLFGQQERYFLRGFELLGLACNLRAPPLYNNLEAYLDWILYNMRYNEPDAVETNGELPANGTLESRWLKLQQEPGREKLRLFNMSACGMTKTRTETTGQITIYPWSVTVFGVDGLNSDDIKVHGMGALISEWYILTSAHVVQQKASWRYLVMGLYNILLQSECRGDSCVPYQEGVIRHVIVHPSYEKDPRNHNIALIELQQPANLTNPHISPICMPFIKELQKSKPLDLVVTSEEEYDVRSKQLTGLAPTACQRQLAQEGFLTSARNVPWCAVDADNRGQSALLLNPGASLQALLQFDEQQRYFLRGVNLRNNLPNEFPYLPELFTNVDRFLDWIVDSMKFKEPEPMWPTATKSVSSRQVSVNPIRNTSKNRLLDFNNCGRMSTSNETVDSNIIPWMGYLSSDKTLLNATKDSRCAVTLISEWYAVGLAHCFSSNSTKYSILFGINSVQGLKECTECVYPTQTIPVERITIHPQYNNSTYNNDIALVK</sequence>
<evidence type="ECO:0000259" key="2">
    <source>
        <dbReference type="PROSITE" id="PS50240"/>
    </source>
</evidence>
<dbReference type="GO" id="GO:0004252">
    <property type="term" value="F:serine-type endopeptidase activity"/>
    <property type="evidence" value="ECO:0007669"/>
    <property type="project" value="InterPro"/>
</dbReference>
<proteinExistence type="inferred from homology"/>
<dbReference type="VEuPathDB" id="VectorBase:AMAM003237"/>